<feature type="transmembrane region" description="Helical" evidence="5">
    <location>
        <begin position="196"/>
        <end position="217"/>
    </location>
</feature>
<feature type="transmembrane region" description="Helical" evidence="5">
    <location>
        <begin position="223"/>
        <end position="245"/>
    </location>
</feature>
<dbReference type="Pfam" id="PF07690">
    <property type="entry name" value="MFS_1"/>
    <property type="match status" value="1"/>
</dbReference>
<dbReference type="Gene3D" id="1.20.1720.10">
    <property type="entry name" value="Multidrug resistance protein D"/>
    <property type="match status" value="1"/>
</dbReference>
<dbReference type="SUPFAM" id="SSF103473">
    <property type="entry name" value="MFS general substrate transporter"/>
    <property type="match status" value="1"/>
</dbReference>
<feature type="transmembrane region" description="Helical" evidence="5">
    <location>
        <begin position="392"/>
        <end position="413"/>
    </location>
</feature>
<dbReference type="AlphaFoldDB" id="A0A0C9M9C6"/>
<accession>A0A0C9M9C6</accession>
<feature type="transmembrane region" description="Helical" evidence="5">
    <location>
        <begin position="136"/>
        <end position="156"/>
    </location>
</feature>
<keyword evidence="2 5" id="KW-0812">Transmembrane</keyword>
<gene>
    <name evidence="7" type="ORF">MAM1_0146d06541</name>
</gene>
<dbReference type="OrthoDB" id="2130629at2759"/>
<dbReference type="PANTHER" id="PTHR23502:SF5">
    <property type="entry name" value="QUINIDINE RESISTANCE PROTEIN 3"/>
    <property type="match status" value="1"/>
</dbReference>
<dbReference type="GO" id="GO:0005886">
    <property type="term" value="C:plasma membrane"/>
    <property type="evidence" value="ECO:0007669"/>
    <property type="project" value="TreeGrafter"/>
</dbReference>
<evidence type="ECO:0000259" key="6">
    <source>
        <dbReference type="PROSITE" id="PS50850"/>
    </source>
</evidence>
<name>A0A0C9M9C6_9FUNG</name>
<dbReference type="CDD" id="cd17323">
    <property type="entry name" value="MFS_Tpo1_MDR_like"/>
    <property type="match status" value="1"/>
</dbReference>
<evidence type="ECO:0000256" key="2">
    <source>
        <dbReference type="ARBA" id="ARBA00022692"/>
    </source>
</evidence>
<feature type="transmembrane region" description="Helical" evidence="5">
    <location>
        <begin position="69"/>
        <end position="92"/>
    </location>
</feature>
<feature type="transmembrane region" description="Helical" evidence="5">
    <location>
        <begin position="320"/>
        <end position="344"/>
    </location>
</feature>
<dbReference type="EMBL" id="DF836435">
    <property type="protein sequence ID" value="GAN07051.1"/>
    <property type="molecule type" value="Genomic_DNA"/>
</dbReference>
<evidence type="ECO:0000313" key="7">
    <source>
        <dbReference type="EMBL" id="GAN07051.1"/>
    </source>
</evidence>
<sequence>MNSEKYPATDKILTRSDVSVDSTIPSEPHANGDIAKVESYVEEATGKNVPYNPKDDPNHPWNWPERKKYLALLAISLDSFIGYFTSAIYMPAVADIMIYFQTNLTIINATIALFLAFSAIAPLFWAPLSERIGRRWIYSVSLVLYCACTIVCGVSKNLGLFFTFRLLQSIFASAGQAVGGGSISDMFEPRERGKAMGLYMLGTILGPSIAPVCGGFINQNLGWRWIFYIKTIIGGVFAIASFFLIPESLYVPAEKELAPPANLKERLSRLTFNPFTSLLLLKRKETAIICIPVSVGFGWFYYLVTILAPTFGQIYNFSSGTIGLCYLASGVGNILGAAFSGIVADKINNYSIQKNGGVSVKEFRVRPIYVGFPCMVAGSLIYGWLLHSHTHFMGPLIGFGMFSFGLMVSISATNTYLIEANTFRAASAVSLNNFTRNMCGMIFSLTGVQIRGSLGDGWSYTFAALMCLVVFSVCVPMVQRFGGKWRQEREEKELQRQQQRN</sequence>
<keyword evidence="8" id="KW-1185">Reference proteome</keyword>
<keyword evidence="3 5" id="KW-1133">Transmembrane helix</keyword>
<reference evidence="7" key="1">
    <citation type="submission" date="2014-09" db="EMBL/GenBank/DDBJ databases">
        <title>Draft genome sequence of an oleaginous Mucoromycotina fungus Mucor ambiguus NBRC6742.</title>
        <authorList>
            <person name="Takeda I."/>
            <person name="Yamane N."/>
            <person name="Morita T."/>
            <person name="Tamano K."/>
            <person name="Machida M."/>
            <person name="Baker S."/>
            <person name="Koike H."/>
        </authorList>
    </citation>
    <scope>NUCLEOTIDE SEQUENCE</scope>
    <source>
        <strain evidence="7">NBRC 6742</strain>
    </source>
</reference>
<proteinExistence type="predicted"/>
<dbReference type="PANTHER" id="PTHR23502">
    <property type="entry name" value="MAJOR FACILITATOR SUPERFAMILY"/>
    <property type="match status" value="1"/>
</dbReference>
<dbReference type="InterPro" id="IPR011701">
    <property type="entry name" value="MFS"/>
</dbReference>
<evidence type="ECO:0000256" key="3">
    <source>
        <dbReference type="ARBA" id="ARBA00022989"/>
    </source>
</evidence>
<feature type="domain" description="Major facilitator superfamily (MFS) profile" evidence="6">
    <location>
        <begin position="71"/>
        <end position="482"/>
    </location>
</feature>
<evidence type="ECO:0000313" key="8">
    <source>
        <dbReference type="Proteomes" id="UP000053815"/>
    </source>
</evidence>
<feature type="transmembrane region" description="Helical" evidence="5">
    <location>
        <begin position="434"/>
        <end position="452"/>
    </location>
</feature>
<dbReference type="Proteomes" id="UP000053815">
    <property type="component" value="Unassembled WGS sequence"/>
</dbReference>
<evidence type="ECO:0000256" key="1">
    <source>
        <dbReference type="ARBA" id="ARBA00004141"/>
    </source>
</evidence>
<dbReference type="GO" id="GO:0022857">
    <property type="term" value="F:transmembrane transporter activity"/>
    <property type="evidence" value="ECO:0007669"/>
    <property type="project" value="InterPro"/>
</dbReference>
<keyword evidence="4 5" id="KW-0472">Membrane</keyword>
<dbReference type="InterPro" id="IPR020846">
    <property type="entry name" value="MFS_dom"/>
</dbReference>
<dbReference type="STRING" id="91626.A0A0C9M9C6"/>
<evidence type="ECO:0000256" key="4">
    <source>
        <dbReference type="ARBA" id="ARBA00023136"/>
    </source>
</evidence>
<organism evidence="7">
    <name type="scientific">Mucor ambiguus</name>
    <dbReference type="NCBI Taxonomy" id="91626"/>
    <lineage>
        <taxon>Eukaryota</taxon>
        <taxon>Fungi</taxon>
        <taxon>Fungi incertae sedis</taxon>
        <taxon>Mucoromycota</taxon>
        <taxon>Mucoromycotina</taxon>
        <taxon>Mucoromycetes</taxon>
        <taxon>Mucorales</taxon>
        <taxon>Mucorineae</taxon>
        <taxon>Mucoraceae</taxon>
        <taxon>Mucor</taxon>
    </lineage>
</organism>
<feature type="transmembrane region" description="Helical" evidence="5">
    <location>
        <begin position="104"/>
        <end position="124"/>
    </location>
</feature>
<protein>
    <submittedName>
        <fullName evidence="7">Major Facilitator Superfamily protein</fullName>
    </submittedName>
</protein>
<feature type="transmembrane region" description="Helical" evidence="5">
    <location>
        <begin position="287"/>
        <end position="308"/>
    </location>
</feature>
<dbReference type="InterPro" id="IPR036259">
    <property type="entry name" value="MFS_trans_sf"/>
</dbReference>
<comment type="subcellular location">
    <subcellularLocation>
        <location evidence="1">Membrane</location>
        <topology evidence="1">Multi-pass membrane protein</topology>
    </subcellularLocation>
</comment>
<feature type="transmembrane region" description="Helical" evidence="5">
    <location>
        <begin position="365"/>
        <end position="386"/>
    </location>
</feature>
<evidence type="ECO:0000256" key="5">
    <source>
        <dbReference type="SAM" id="Phobius"/>
    </source>
</evidence>
<dbReference type="PROSITE" id="PS50850">
    <property type="entry name" value="MFS"/>
    <property type="match status" value="1"/>
</dbReference>
<feature type="transmembrane region" description="Helical" evidence="5">
    <location>
        <begin position="458"/>
        <end position="478"/>
    </location>
</feature>